<sequence length="193" mass="21760">MKKIVLASSSPRRKELLLKYKIQPLIVSSNISEQINSNENPEEVAMSLAYEKAYNVSKKFKNGEIIIGADTLVCLDENILGKPKDEQEAFSMLKTLNNREHFVITGLAIIKANTNLKIIEYEKTAVTFRYLTDEKIKKYIETEEYKDKAGAYAVQGLGEVLVEKIVGCYSNVVGLPITKLDTLLEKHFNVSLL</sequence>
<keyword evidence="2 3" id="KW-0378">Hydrolase</keyword>
<dbReference type="InterPro" id="IPR029001">
    <property type="entry name" value="ITPase-like_fam"/>
</dbReference>
<dbReference type="HAMAP" id="MF_00528">
    <property type="entry name" value="Maf"/>
    <property type="match status" value="1"/>
</dbReference>
<organism evidence="4 5">
    <name type="scientific">Anaerosalibacter bizertensis</name>
    <dbReference type="NCBI Taxonomy" id="932217"/>
    <lineage>
        <taxon>Bacteria</taxon>
        <taxon>Bacillati</taxon>
        <taxon>Bacillota</taxon>
        <taxon>Tissierellia</taxon>
        <taxon>Tissierellales</taxon>
        <taxon>Sporanaerobacteraceae</taxon>
        <taxon>Anaerosalibacter</taxon>
    </lineage>
</organism>
<keyword evidence="3" id="KW-0963">Cytoplasm</keyword>
<feature type="site" description="Important for substrate specificity" evidence="3">
    <location>
        <position position="155"/>
    </location>
</feature>
<dbReference type="Proteomes" id="UP000462760">
    <property type="component" value="Unassembled WGS sequence"/>
</dbReference>
<dbReference type="SUPFAM" id="SSF52972">
    <property type="entry name" value="ITPase-like"/>
    <property type="match status" value="1"/>
</dbReference>
<dbReference type="Gene3D" id="3.90.950.10">
    <property type="match status" value="1"/>
</dbReference>
<feature type="site" description="Important for substrate specificity" evidence="3">
    <location>
        <position position="12"/>
    </location>
</feature>
<proteinExistence type="inferred from homology"/>
<comment type="subcellular location">
    <subcellularLocation>
        <location evidence="3">Cytoplasm</location>
    </subcellularLocation>
</comment>
<evidence type="ECO:0000256" key="2">
    <source>
        <dbReference type="ARBA" id="ARBA00022801"/>
    </source>
</evidence>
<comment type="caution">
    <text evidence="4">The sequence shown here is derived from an EMBL/GenBank/DDBJ whole genome shotgun (WGS) entry which is preliminary data.</text>
</comment>
<dbReference type="EC" id="3.6.1.9" evidence="3"/>
<comment type="caution">
    <text evidence="3">Lacks conserved residue(s) required for the propagation of feature annotation.</text>
</comment>
<feature type="site" description="Important for substrate specificity" evidence="3">
    <location>
        <position position="71"/>
    </location>
</feature>
<dbReference type="RefSeq" id="WP_154484260.1">
    <property type="nucleotide sequence ID" value="NZ_JAJBNW010000005.1"/>
</dbReference>
<evidence type="ECO:0000313" key="4">
    <source>
        <dbReference type="EMBL" id="MSS43577.1"/>
    </source>
</evidence>
<dbReference type="PANTHER" id="PTHR43213">
    <property type="entry name" value="BIFUNCTIONAL DTTP/UTP PYROPHOSPHATASE/METHYLTRANSFERASE PROTEIN-RELATED"/>
    <property type="match status" value="1"/>
</dbReference>
<dbReference type="OrthoDB" id="9807767at2"/>
<dbReference type="AlphaFoldDB" id="A0A844FHM6"/>
<dbReference type="Pfam" id="PF02545">
    <property type="entry name" value="Maf"/>
    <property type="match status" value="1"/>
</dbReference>
<dbReference type="PIRSF" id="PIRSF006305">
    <property type="entry name" value="Maf"/>
    <property type="match status" value="1"/>
</dbReference>
<dbReference type="CDD" id="cd00555">
    <property type="entry name" value="Maf"/>
    <property type="match status" value="1"/>
</dbReference>
<accession>A0A844FHM6</accession>
<evidence type="ECO:0000313" key="5">
    <source>
        <dbReference type="Proteomes" id="UP000462760"/>
    </source>
</evidence>
<comment type="catalytic activity">
    <reaction evidence="3">
        <text>dTTP + H2O = dTMP + diphosphate + H(+)</text>
        <dbReference type="Rhea" id="RHEA:28534"/>
        <dbReference type="ChEBI" id="CHEBI:15377"/>
        <dbReference type="ChEBI" id="CHEBI:15378"/>
        <dbReference type="ChEBI" id="CHEBI:33019"/>
        <dbReference type="ChEBI" id="CHEBI:37568"/>
        <dbReference type="ChEBI" id="CHEBI:63528"/>
        <dbReference type="EC" id="3.6.1.9"/>
    </reaction>
</comment>
<reference evidence="4 5" key="1">
    <citation type="submission" date="2019-08" db="EMBL/GenBank/DDBJ databases">
        <title>In-depth cultivation of the pig gut microbiome towards novel bacterial diversity and tailored functional studies.</title>
        <authorList>
            <person name="Wylensek D."/>
            <person name="Hitch T.C.A."/>
            <person name="Clavel T."/>
        </authorList>
    </citation>
    <scope>NUCLEOTIDE SEQUENCE [LARGE SCALE GENOMIC DNA]</scope>
    <source>
        <strain evidence="4 5">Med78-601-WT-4W-RMD-3</strain>
    </source>
</reference>
<dbReference type="GO" id="GO:0009117">
    <property type="term" value="P:nucleotide metabolic process"/>
    <property type="evidence" value="ECO:0007669"/>
    <property type="project" value="UniProtKB-KW"/>
</dbReference>
<comment type="cofactor">
    <cofactor evidence="1 3">
        <name>a divalent metal cation</name>
        <dbReference type="ChEBI" id="CHEBI:60240"/>
    </cofactor>
</comment>
<dbReference type="EMBL" id="VULR01000009">
    <property type="protein sequence ID" value="MSS43577.1"/>
    <property type="molecule type" value="Genomic_DNA"/>
</dbReference>
<evidence type="ECO:0000256" key="1">
    <source>
        <dbReference type="ARBA" id="ARBA00001968"/>
    </source>
</evidence>
<comment type="catalytic activity">
    <reaction evidence="3">
        <text>UTP + H2O = UMP + diphosphate + H(+)</text>
        <dbReference type="Rhea" id="RHEA:29395"/>
        <dbReference type="ChEBI" id="CHEBI:15377"/>
        <dbReference type="ChEBI" id="CHEBI:15378"/>
        <dbReference type="ChEBI" id="CHEBI:33019"/>
        <dbReference type="ChEBI" id="CHEBI:46398"/>
        <dbReference type="ChEBI" id="CHEBI:57865"/>
        <dbReference type="EC" id="3.6.1.9"/>
    </reaction>
</comment>
<dbReference type="PANTHER" id="PTHR43213:SF5">
    <property type="entry name" value="BIFUNCTIONAL DTTP_UTP PYROPHOSPHATASE_METHYLTRANSFERASE PROTEIN-RELATED"/>
    <property type="match status" value="1"/>
</dbReference>
<comment type="function">
    <text evidence="3">Nucleoside triphosphate pyrophosphatase that hydrolyzes dTTP and UTP. May have a dual role in cell division arrest and in preventing the incorporation of modified nucleotides into cellular nucleic acids.</text>
</comment>
<dbReference type="GO" id="GO:0047429">
    <property type="term" value="F:nucleoside triphosphate diphosphatase activity"/>
    <property type="evidence" value="ECO:0007669"/>
    <property type="project" value="UniProtKB-EC"/>
</dbReference>
<keyword evidence="3" id="KW-0546">Nucleotide metabolism</keyword>
<evidence type="ECO:0000256" key="3">
    <source>
        <dbReference type="HAMAP-Rule" id="MF_00528"/>
    </source>
</evidence>
<dbReference type="GO" id="GO:0005737">
    <property type="term" value="C:cytoplasm"/>
    <property type="evidence" value="ECO:0007669"/>
    <property type="project" value="UniProtKB-SubCell"/>
</dbReference>
<feature type="active site" description="Proton acceptor" evidence="3">
    <location>
        <position position="70"/>
    </location>
</feature>
<comment type="similarity">
    <text evidence="3">Belongs to the Maf family. YhdE subfamily.</text>
</comment>
<dbReference type="NCBIfam" id="TIGR00172">
    <property type="entry name" value="maf"/>
    <property type="match status" value="1"/>
</dbReference>
<gene>
    <name evidence="4" type="primary">maf</name>
    <name evidence="4" type="ORF">FYJ27_07540</name>
</gene>
<name>A0A844FHM6_9FIRM</name>
<protein>
    <recommendedName>
        <fullName evidence="3">dTTP/UTP pyrophosphatase</fullName>
        <shortName evidence="3">dTTPase/UTPase</shortName>
        <ecNumber evidence="3">3.6.1.9</ecNumber>
    </recommendedName>
    <alternativeName>
        <fullName evidence="3">Nucleoside triphosphate pyrophosphatase</fullName>
    </alternativeName>
    <alternativeName>
        <fullName evidence="3">Nucleotide pyrophosphatase</fullName>
        <shortName evidence="3">Nucleotide PPase</shortName>
    </alternativeName>
</protein>
<dbReference type="InterPro" id="IPR003697">
    <property type="entry name" value="Maf-like"/>
</dbReference>